<organism evidence="3 4">
    <name type="scientific">Kluyveromyces marxianus</name>
    <name type="common">Yeast</name>
    <name type="synonym">Candida kefyr</name>
    <dbReference type="NCBI Taxonomy" id="4911"/>
    <lineage>
        <taxon>Eukaryota</taxon>
        <taxon>Fungi</taxon>
        <taxon>Dikarya</taxon>
        <taxon>Ascomycota</taxon>
        <taxon>Saccharomycotina</taxon>
        <taxon>Saccharomycetes</taxon>
        <taxon>Saccharomycetales</taxon>
        <taxon>Saccharomycetaceae</taxon>
        <taxon>Kluyveromyces</taxon>
    </lineage>
</organism>
<reference evidence="3 4" key="2">
    <citation type="submission" date="2019-11" db="EMBL/GenBank/DDBJ databases">
        <authorList>
            <person name="Lu H."/>
        </authorList>
    </citation>
    <scope>NUCLEOTIDE SEQUENCE [LARGE SCALE GENOMIC DNA]</scope>
    <source>
        <strain evidence="3 4">FIM1</strain>
    </source>
</reference>
<keyword evidence="4" id="KW-1185">Reference proteome</keyword>
<feature type="domain" description="ACB" evidence="2">
    <location>
        <begin position="6"/>
        <end position="106"/>
    </location>
</feature>
<dbReference type="PROSITE" id="PS51228">
    <property type="entry name" value="ACB_2"/>
    <property type="match status" value="1"/>
</dbReference>
<reference evidence="3 4" key="1">
    <citation type="submission" date="2016-03" db="EMBL/GenBank/DDBJ databases">
        <title>How can Kluyveromyces marxianus grow so fast - potential evolutionary course in Saccharomyces Complex revealed by comparative genomics.</title>
        <authorList>
            <person name="Mo W."/>
            <person name="Lu W."/>
            <person name="Yang X."/>
            <person name="Qi J."/>
            <person name="Lv H."/>
        </authorList>
    </citation>
    <scope>NUCLEOTIDE SEQUENCE [LARGE SCALE GENOMIC DNA]</scope>
    <source>
        <strain evidence="3 4">FIM1</strain>
    </source>
</reference>
<protein>
    <submittedName>
        <fullName evidence="3">ACBP super family protein</fullName>
    </submittedName>
</protein>
<dbReference type="PANTHER" id="PTHR23310:SF133">
    <property type="entry name" value="COA BINDING PROTEIN, PUTATIVE (AFU_ORTHOLOGUE AFUA_1G12300)-RELATED"/>
    <property type="match status" value="1"/>
</dbReference>
<dbReference type="InterPro" id="IPR035984">
    <property type="entry name" value="Acyl-CoA-binding_sf"/>
</dbReference>
<proteinExistence type="predicted"/>
<gene>
    <name evidence="3" type="ORF">FIM1_2366</name>
</gene>
<dbReference type="Gene3D" id="1.20.80.10">
    <property type="match status" value="1"/>
</dbReference>
<dbReference type="PANTHER" id="PTHR23310">
    <property type="entry name" value="ACYL-COA-BINDING PROTEIN, ACBP"/>
    <property type="match status" value="1"/>
</dbReference>
<name>A0ABX6EX43_KLUMA</name>
<dbReference type="SUPFAM" id="SSF47027">
    <property type="entry name" value="Acyl-CoA binding protein"/>
    <property type="match status" value="1"/>
</dbReference>
<sequence length="291" mass="33486">MSDDSIDRVFEKAIVTIQTLSTQRSYHSLPKPPANIRIQLYAYFKQATEGDVKHILNKPEGNPTSQDYNLALRKWEAWKSKEGLSTTEAKTAYIELLIDTMKTYAMGTIVARELLSELEYMWWQVSHFNTFEGPEGTDEFEDASNSVLMLTNDSVSKSKDSDNESEKIRKEVYETLITLRRFSIQDSSKNNPIDRPSQSDSNIFKLIWVKIKTPVKLILIYSKKTAGFVGKHILSYSVLSFILLLILKHLNVSVDLRLDKRNQSSDSSRIERTLLFINQLCSINRIYLQIC</sequence>
<evidence type="ECO:0000256" key="1">
    <source>
        <dbReference type="ARBA" id="ARBA00023121"/>
    </source>
</evidence>
<dbReference type="InterPro" id="IPR000582">
    <property type="entry name" value="Acyl-CoA-binding_protein"/>
</dbReference>
<evidence type="ECO:0000313" key="3">
    <source>
        <dbReference type="EMBL" id="QGN15673.1"/>
    </source>
</evidence>
<evidence type="ECO:0000313" key="4">
    <source>
        <dbReference type="Proteomes" id="UP000422736"/>
    </source>
</evidence>
<dbReference type="Proteomes" id="UP000422736">
    <property type="component" value="Chromosome 3"/>
</dbReference>
<evidence type="ECO:0000259" key="2">
    <source>
        <dbReference type="PROSITE" id="PS51228"/>
    </source>
</evidence>
<accession>A0ABX6EX43</accession>
<dbReference type="Pfam" id="PF00887">
    <property type="entry name" value="ACBP"/>
    <property type="match status" value="1"/>
</dbReference>
<dbReference type="EMBL" id="CP015056">
    <property type="protein sequence ID" value="QGN15673.1"/>
    <property type="molecule type" value="Genomic_DNA"/>
</dbReference>
<keyword evidence="1" id="KW-0446">Lipid-binding</keyword>
<dbReference type="InterPro" id="IPR014352">
    <property type="entry name" value="FERM/acyl-CoA-bd_prot_sf"/>
</dbReference>